<dbReference type="AlphaFoldDB" id="A0A9N9QJS2"/>
<evidence type="ECO:0000256" key="1">
    <source>
        <dbReference type="SAM" id="MobiDB-lite"/>
    </source>
</evidence>
<accession>A0A9N9QJS2</accession>
<dbReference type="OrthoDB" id="6760573at2759"/>
<feature type="compositionally biased region" description="Basic residues" evidence="1">
    <location>
        <begin position="219"/>
        <end position="231"/>
    </location>
</feature>
<dbReference type="EMBL" id="OU892286">
    <property type="protein sequence ID" value="CAG9761582.1"/>
    <property type="molecule type" value="Genomic_DNA"/>
</dbReference>
<feature type="compositionally biased region" description="Basic and acidic residues" evidence="1">
    <location>
        <begin position="209"/>
        <end position="218"/>
    </location>
</feature>
<reference evidence="2" key="1">
    <citation type="submission" date="2022-01" db="EMBL/GenBank/DDBJ databases">
        <authorList>
            <person name="King R."/>
        </authorList>
    </citation>
    <scope>NUCLEOTIDE SEQUENCE</scope>
</reference>
<feature type="region of interest" description="Disordered" evidence="1">
    <location>
        <begin position="198"/>
        <end position="241"/>
    </location>
</feature>
<keyword evidence="3" id="KW-1185">Reference proteome</keyword>
<name>A0A9N9QJS2_9CUCU</name>
<organism evidence="2 3">
    <name type="scientific">Ceutorhynchus assimilis</name>
    <name type="common">cabbage seed weevil</name>
    <dbReference type="NCBI Taxonomy" id="467358"/>
    <lineage>
        <taxon>Eukaryota</taxon>
        <taxon>Metazoa</taxon>
        <taxon>Ecdysozoa</taxon>
        <taxon>Arthropoda</taxon>
        <taxon>Hexapoda</taxon>
        <taxon>Insecta</taxon>
        <taxon>Pterygota</taxon>
        <taxon>Neoptera</taxon>
        <taxon>Endopterygota</taxon>
        <taxon>Coleoptera</taxon>
        <taxon>Polyphaga</taxon>
        <taxon>Cucujiformia</taxon>
        <taxon>Curculionidae</taxon>
        <taxon>Ceutorhynchinae</taxon>
        <taxon>Ceutorhynchus</taxon>
    </lineage>
</organism>
<proteinExistence type="predicted"/>
<gene>
    <name evidence="2" type="ORF">CEUTPL_LOCUS2282</name>
</gene>
<protein>
    <submittedName>
        <fullName evidence="2">Uncharacterized protein</fullName>
    </submittedName>
</protein>
<evidence type="ECO:0000313" key="3">
    <source>
        <dbReference type="Proteomes" id="UP001152799"/>
    </source>
</evidence>
<sequence>MYSPLSSVISTTYSQDKRITDYLKSEKTKAQTDAIKLQLIRLEYYENLEISRRHPIFKIPAINIMKFTSKKIKFAFQPSLIYDNISKTYLFHCSLHYVERFRKWKIGREPMPALGICRKVTNNYEYIKDNINNLYSVVCKIYEELKKWSEDEIRFRKMRFQNYKSGKSSYLDIDEVDEELYFSPEEIEALHEKRERIWQRMLPPPPEPQPRRNPERIAKKSTKYQNYKRGKSSYVDTDEVD</sequence>
<evidence type="ECO:0000313" key="2">
    <source>
        <dbReference type="EMBL" id="CAG9761582.1"/>
    </source>
</evidence>
<dbReference type="Proteomes" id="UP001152799">
    <property type="component" value="Chromosome 10"/>
</dbReference>